<evidence type="ECO:0000313" key="2">
    <source>
        <dbReference type="EMBL" id="QKD02337.1"/>
    </source>
</evidence>
<keyword evidence="1" id="KW-0472">Membrane</keyword>
<accession>A0A6M7WJR9</accession>
<evidence type="ECO:0000313" key="3">
    <source>
        <dbReference type="Proteomes" id="UP000503017"/>
    </source>
</evidence>
<gene>
    <name evidence="2" type="ORF">EB235_13175</name>
</gene>
<keyword evidence="1" id="KW-0812">Transmembrane</keyword>
<proteinExistence type="predicted"/>
<evidence type="ECO:0000256" key="1">
    <source>
        <dbReference type="SAM" id="Phobius"/>
    </source>
</evidence>
<organism evidence="2 3">
    <name type="scientific">Mesorhizobium loti R88b</name>
    <dbReference type="NCBI Taxonomy" id="935548"/>
    <lineage>
        <taxon>Bacteria</taxon>
        <taxon>Pseudomonadati</taxon>
        <taxon>Pseudomonadota</taxon>
        <taxon>Alphaproteobacteria</taxon>
        <taxon>Hyphomicrobiales</taxon>
        <taxon>Phyllobacteriaceae</taxon>
        <taxon>Mesorhizobium</taxon>
    </lineage>
</organism>
<feature type="transmembrane region" description="Helical" evidence="1">
    <location>
        <begin position="28"/>
        <end position="46"/>
    </location>
</feature>
<name>A0A6M7WJR9_RHILI</name>
<keyword evidence="1" id="KW-1133">Transmembrane helix</keyword>
<sequence length="207" mass="23377">MKFIASSALILVVGLIVAFGAKNWLLGLPVAAVAAVVLVWQTNGWLTAEPFLRLSPDGLRLNLDGYVFLDVPWREVEGISWLDITFEVVKRRWGTSWYRWGKDQYRHVTALQVSEAFMNETIMPLWRVVYRSSRGPKRLGIGLVTFTFAPNLTASRLSNIFPAQDGKRFVALPHEVLSTDRDRLRAEVEARWQAFGKRTDTGAGASR</sequence>
<protein>
    <submittedName>
        <fullName evidence="2">Uncharacterized protein</fullName>
    </submittedName>
</protein>
<dbReference type="EMBL" id="CP033367">
    <property type="protein sequence ID" value="QKD02337.1"/>
    <property type="molecule type" value="Genomic_DNA"/>
</dbReference>
<reference evidence="2 3" key="1">
    <citation type="submission" date="2018-10" db="EMBL/GenBank/DDBJ databases">
        <authorList>
            <person name="Perry B.J."/>
            <person name="Sullivan J.T."/>
            <person name="Murphy R.J.T."/>
            <person name="Ramsay J.P."/>
            <person name="Ronson C.W."/>
        </authorList>
    </citation>
    <scope>NUCLEOTIDE SEQUENCE [LARGE SCALE GENOMIC DNA]</scope>
    <source>
        <strain evidence="2 3">R88b</strain>
    </source>
</reference>
<dbReference type="Proteomes" id="UP000503017">
    <property type="component" value="Chromosome"/>
</dbReference>
<dbReference type="AlphaFoldDB" id="A0A6M7WJR9"/>